<protein>
    <submittedName>
        <fullName evidence="1">AlNc14C267G9910 protein</fullName>
    </submittedName>
</protein>
<name>F0WU89_9STRA</name>
<dbReference type="EMBL" id="FR824312">
    <property type="protein sequence ID" value="CCA24967.1"/>
    <property type="molecule type" value="Genomic_DNA"/>
</dbReference>
<dbReference type="AlphaFoldDB" id="F0WU89"/>
<reference evidence="1" key="1">
    <citation type="journal article" date="2011" name="PLoS Biol.">
        <title>Gene gain and loss during evolution of obligate parasitism in the white rust pathogen of Arabidopsis thaliana.</title>
        <authorList>
            <person name="Kemen E."/>
            <person name="Gardiner A."/>
            <person name="Schultz-Larsen T."/>
            <person name="Kemen A.C."/>
            <person name="Balmuth A.L."/>
            <person name="Robert-Seilaniantz A."/>
            <person name="Bailey K."/>
            <person name="Holub E."/>
            <person name="Studholme D.J."/>
            <person name="Maclean D."/>
            <person name="Jones J.D."/>
        </authorList>
    </citation>
    <scope>NUCLEOTIDE SEQUENCE</scope>
</reference>
<proteinExistence type="predicted"/>
<sequence length="165" mass="18861">MLRDALSFGMEKCVLLVKANSVKIDGGHDTEYGMEMCLRELPASSYAEAISISVLHLIACVHVQVLSRRSWLKISFESISHCCCSLRHVETLKWDRRQDRNGDMQKQCAIYKECRKIMICMKLHVHSQCPVSLEEWKGVVLVQELACFGANIRGKSQKYSTKYSM</sequence>
<gene>
    <name evidence="1" type="primary">AlNc14C267G9910</name>
    <name evidence="1" type="ORF">ALNC14_111110</name>
</gene>
<evidence type="ECO:0000313" key="1">
    <source>
        <dbReference type="EMBL" id="CCA24967.1"/>
    </source>
</evidence>
<organism evidence="1">
    <name type="scientific">Albugo laibachii Nc14</name>
    <dbReference type="NCBI Taxonomy" id="890382"/>
    <lineage>
        <taxon>Eukaryota</taxon>
        <taxon>Sar</taxon>
        <taxon>Stramenopiles</taxon>
        <taxon>Oomycota</taxon>
        <taxon>Peronosporomycetes</taxon>
        <taxon>Albuginales</taxon>
        <taxon>Albuginaceae</taxon>
        <taxon>Albugo</taxon>
    </lineage>
</organism>
<dbReference type="HOGENOM" id="CLU_1613823_0_0_1"/>
<accession>F0WU89</accession>
<reference evidence="1" key="2">
    <citation type="submission" date="2011-02" db="EMBL/GenBank/DDBJ databases">
        <authorList>
            <person name="MacLean D."/>
        </authorList>
    </citation>
    <scope>NUCLEOTIDE SEQUENCE</scope>
</reference>